<feature type="coiled-coil region" evidence="4">
    <location>
        <begin position="545"/>
        <end position="576"/>
    </location>
</feature>
<dbReference type="GO" id="GO:0006302">
    <property type="term" value="P:double-strand break repair"/>
    <property type="evidence" value="ECO:0007669"/>
    <property type="project" value="InterPro"/>
</dbReference>
<dbReference type="AlphaFoldDB" id="A0A9D1G0Q6"/>
<feature type="domain" description="Rad50/SbcC-type AAA" evidence="5">
    <location>
        <begin position="6"/>
        <end position="208"/>
    </location>
</feature>
<dbReference type="Proteomes" id="UP000824140">
    <property type="component" value="Unassembled WGS sequence"/>
</dbReference>
<comment type="subunit">
    <text evidence="2">Heterodimer of SbcC and SbcD.</text>
</comment>
<accession>A0A9D1G0Q6</accession>
<feature type="coiled-coil region" evidence="4">
    <location>
        <begin position="604"/>
        <end position="657"/>
    </location>
</feature>
<evidence type="ECO:0000256" key="1">
    <source>
        <dbReference type="ARBA" id="ARBA00006930"/>
    </source>
</evidence>
<evidence type="ECO:0000313" key="7">
    <source>
        <dbReference type="Proteomes" id="UP000824140"/>
    </source>
</evidence>
<dbReference type="Pfam" id="PF13476">
    <property type="entry name" value="AAA_23"/>
    <property type="match status" value="1"/>
</dbReference>
<proteinExistence type="inferred from homology"/>
<evidence type="ECO:0000256" key="2">
    <source>
        <dbReference type="ARBA" id="ARBA00011322"/>
    </source>
</evidence>
<evidence type="ECO:0000256" key="4">
    <source>
        <dbReference type="SAM" id="Coils"/>
    </source>
</evidence>
<keyword evidence="4" id="KW-0175">Coiled coil</keyword>
<dbReference type="EMBL" id="DVJN01000161">
    <property type="protein sequence ID" value="HIS92934.1"/>
    <property type="molecule type" value="Genomic_DNA"/>
</dbReference>
<dbReference type="PANTHER" id="PTHR32114">
    <property type="entry name" value="ABC TRANSPORTER ABCH.3"/>
    <property type="match status" value="1"/>
</dbReference>
<reference evidence="6" key="1">
    <citation type="submission" date="2020-10" db="EMBL/GenBank/DDBJ databases">
        <authorList>
            <person name="Gilroy R."/>
        </authorList>
    </citation>
    <scope>NUCLEOTIDE SEQUENCE</scope>
    <source>
        <strain evidence="6">13766</strain>
    </source>
</reference>
<feature type="coiled-coil region" evidence="4">
    <location>
        <begin position="245"/>
        <end position="279"/>
    </location>
</feature>
<evidence type="ECO:0000256" key="3">
    <source>
        <dbReference type="ARBA" id="ARBA00013368"/>
    </source>
</evidence>
<dbReference type="GO" id="GO:0016887">
    <property type="term" value="F:ATP hydrolysis activity"/>
    <property type="evidence" value="ECO:0007669"/>
    <property type="project" value="InterPro"/>
</dbReference>
<organism evidence="6 7">
    <name type="scientific">Candidatus Alectryocaccomicrobium excrementavium</name>
    <dbReference type="NCBI Taxonomy" id="2840668"/>
    <lineage>
        <taxon>Bacteria</taxon>
        <taxon>Bacillati</taxon>
        <taxon>Bacillota</taxon>
        <taxon>Clostridia</taxon>
        <taxon>Candidatus Alectryocaccomicrobium</taxon>
    </lineage>
</organism>
<name>A0A9D1G0Q6_9FIRM</name>
<dbReference type="Gene3D" id="3.40.50.300">
    <property type="entry name" value="P-loop containing nucleotide triphosphate hydrolases"/>
    <property type="match status" value="2"/>
</dbReference>
<dbReference type="SUPFAM" id="SSF52540">
    <property type="entry name" value="P-loop containing nucleoside triphosphate hydrolases"/>
    <property type="match status" value="1"/>
</dbReference>
<dbReference type="Pfam" id="PF13558">
    <property type="entry name" value="SbcC_Walker_B"/>
    <property type="match status" value="1"/>
</dbReference>
<dbReference type="InterPro" id="IPR027417">
    <property type="entry name" value="P-loop_NTPase"/>
</dbReference>
<sequence length="921" mass="101077">MRPIMLVLSAFGPYAGETRLDFSLLGEKGLYLISGDTGAGKTMLFDAISFALYGEPSGGNREPSMLRCRYAAPETPTFVELTFRCRGQDYTVRRNPEYRRPSRRGGETVQRAEAVLTYPDGSVVTRTREVTGRVRDILGVDREQFAQVAMIAQGDFLKLLLAPTEQRMAIFRQIFNTGRYQALQVALKEAAAEEGRACEGLRAEMRRALEDASCEQDAPAAGRLSLAREGRLPEEEAEALLGELIRTGEERQAQAQARMGELEREIAARNAEIAVLLEAEKVRAEFEAAQKELADSKPRLAAAEEALRLARQAQSSAGDWRRESAALTALLPQFRQLASDQNALKAAETALETLRPLAQQRAQKLAEREAYLENGKKQLAELSGAGAELERALAQTKALTQSDGQLEALEKDLRALDELARQEREAAQKYLNERAAEREKQEIFARMNRAFLDEQAGVLAATLRDGEPCPVCGARSHPHPAALSGCAPTEAELETASAAADEARTRATRASEAAGRLKGQREALQNALAQRSEALLSCGDLSRAKEALATRMAEVRAQLQEAKRQEEVAREREERRRKVNDGIPVLEAQIAAARDRLLRERADLAAQEAHAEALRGRIAAASAQLPDSDEEAARERAQDLNAKAEAAEAALQKAQDEQRSCAGQALKAQERVEVLRARLRPEREAALPEAQERLAHAEEEREALSAQTRSTAVQLDRNCAAREQFLRSREALSARTERYIQLRALANTANGALPSQEKIMLETYVQMRCFDRILARANQRLLAMSAGRYELRRRAAAGDNRSQSGLELDVLDHFNGAPRSVKTLSGGESFLASLSLALGLSEEIQASAGGVRLDSMFIDEGFGSLDEEALRQALRVLSSLGEGDKLVGVISHVSELKQTIDRQIAVARTPRGDSTARVILP</sequence>
<protein>
    <recommendedName>
        <fullName evidence="3">Nuclease SbcCD subunit C</fullName>
    </recommendedName>
</protein>
<evidence type="ECO:0000259" key="5">
    <source>
        <dbReference type="Pfam" id="PF13476"/>
    </source>
</evidence>
<reference evidence="6" key="2">
    <citation type="journal article" date="2021" name="PeerJ">
        <title>Extensive microbial diversity within the chicken gut microbiome revealed by metagenomics and culture.</title>
        <authorList>
            <person name="Gilroy R."/>
            <person name="Ravi A."/>
            <person name="Getino M."/>
            <person name="Pursley I."/>
            <person name="Horton D.L."/>
            <person name="Alikhan N.F."/>
            <person name="Baker D."/>
            <person name="Gharbi K."/>
            <person name="Hall N."/>
            <person name="Watson M."/>
            <person name="Adriaenssens E.M."/>
            <person name="Foster-Nyarko E."/>
            <person name="Jarju S."/>
            <person name="Secka A."/>
            <person name="Antonio M."/>
            <person name="Oren A."/>
            <person name="Chaudhuri R.R."/>
            <person name="La Ragione R."/>
            <person name="Hildebrand F."/>
            <person name="Pallen M.J."/>
        </authorList>
    </citation>
    <scope>NUCLEOTIDE SEQUENCE</scope>
    <source>
        <strain evidence="6">13766</strain>
    </source>
</reference>
<comment type="similarity">
    <text evidence="1">Belongs to the SMC family. SbcC subfamily.</text>
</comment>
<gene>
    <name evidence="6" type="ORF">IAA84_07975</name>
</gene>
<comment type="caution">
    <text evidence="6">The sequence shown here is derived from an EMBL/GenBank/DDBJ whole genome shotgun (WGS) entry which is preliminary data.</text>
</comment>
<feature type="coiled-coil region" evidence="4">
    <location>
        <begin position="372"/>
        <end position="440"/>
    </location>
</feature>
<evidence type="ECO:0000313" key="6">
    <source>
        <dbReference type="EMBL" id="HIS92934.1"/>
    </source>
</evidence>
<dbReference type="InterPro" id="IPR038729">
    <property type="entry name" value="Rad50/SbcC_AAA"/>
</dbReference>
<dbReference type="PANTHER" id="PTHR32114:SF2">
    <property type="entry name" value="ABC TRANSPORTER ABCH.3"/>
    <property type="match status" value="1"/>
</dbReference>